<dbReference type="NCBIfam" id="TIGR02885">
    <property type="entry name" value="spore_sigF"/>
    <property type="match status" value="1"/>
</dbReference>
<dbReference type="NCBIfam" id="NF004052">
    <property type="entry name" value="PRK05572.1"/>
    <property type="match status" value="1"/>
</dbReference>
<dbReference type="Gene3D" id="1.20.120.1810">
    <property type="match status" value="1"/>
</dbReference>
<dbReference type="InterPro" id="IPR007624">
    <property type="entry name" value="RNA_pol_sigma70_r3"/>
</dbReference>
<keyword evidence="5 6" id="KW-0804">Transcription</keyword>
<evidence type="ECO:0000256" key="2">
    <source>
        <dbReference type="ARBA" id="ARBA00023015"/>
    </source>
</evidence>
<comment type="similarity">
    <text evidence="6">Belongs to the sigma-70 factor family.</text>
</comment>
<evidence type="ECO:0000256" key="3">
    <source>
        <dbReference type="ARBA" id="ARBA00023082"/>
    </source>
</evidence>
<reference evidence="9 10" key="1">
    <citation type="submission" date="2021-01" db="EMBL/GenBank/DDBJ databases">
        <title>Genomic Encyclopedia of Type Strains, Phase IV (KMG-IV): sequencing the most valuable type-strain genomes for metagenomic binning, comparative biology and taxonomic classification.</title>
        <authorList>
            <person name="Goeker M."/>
        </authorList>
    </citation>
    <scope>NUCLEOTIDE SEQUENCE [LARGE SCALE GENOMIC DNA]</scope>
    <source>
        <strain evidence="9 10">DSM 25890</strain>
    </source>
</reference>
<keyword evidence="2 6" id="KW-0805">Transcription regulation</keyword>
<accession>A0ABS2NKR8</accession>
<keyword evidence="1" id="KW-0749">Sporulation</keyword>
<dbReference type="InterPro" id="IPR007630">
    <property type="entry name" value="RNA_pol_sigma70_r4"/>
</dbReference>
<dbReference type="PANTHER" id="PTHR30603:SF17">
    <property type="entry name" value="RNA POLYMERASE SIGMA-G FACTOR"/>
    <property type="match status" value="1"/>
</dbReference>
<dbReference type="PRINTS" id="PR00046">
    <property type="entry name" value="SIGMA70FCT"/>
</dbReference>
<keyword evidence="10" id="KW-1185">Reference proteome</keyword>
<dbReference type="SUPFAM" id="SSF88946">
    <property type="entry name" value="Sigma2 domain of RNA polymerase sigma factors"/>
    <property type="match status" value="1"/>
</dbReference>
<dbReference type="EMBL" id="JAFBEE010000001">
    <property type="protein sequence ID" value="MBM7613531.1"/>
    <property type="molecule type" value="Genomic_DNA"/>
</dbReference>
<dbReference type="InterPro" id="IPR036388">
    <property type="entry name" value="WH-like_DNA-bd_sf"/>
</dbReference>
<dbReference type="Proteomes" id="UP001314796">
    <property type="component" value="Unassembled WGS sequence"/>
</dbReference>
<name>A0ABS2NKR8_9FIRM</name>
<dbReference type="InterPro" id="IPR014322">
    <property type="entry name" value="RNA_pol_sigma-B/F/G"/>
</dbReference>
<comment type="function">
    <text evidence="6">Sigma factors are initiation factors that promote the attachment of RNA polymerase to specific initiation sites and are then released.</text>
</comment>
<dbReference type="InterPro" id="IPR013325">
    <property type="entry name" value="RNA_pol_sigma_r2"/>
</dbReference>
<dbReference type="Pfam" id="PF04539">
    <property type="entry name" value="Sigma70_r3"/>
    <property type="match status" value="1"/>
</dbReference>
<dbReference type="Pfam" id="PF04545">
    <property type="entry name" value="Sigma70_r4"/>
    <property type="match status" value="1"/>
</dbReference>
<keyword evidence="3 6" id="KW-0731">Sigma factor</keyword>
<dbReference type="CDD" id="cd06171">
    <property type="entry name" value="Sigma70_r4"/>
    <property type="match status" value="1"/>
</dbReference>
<keyword evidence="4 6" id="KW-0238">DNA-binding</keyword>
<evidence type="ECO:0000313" key="9">
    <source>
        <dbReference type="EMBL" id="MBM7613531.1"/>
    </source>
</evidence>
<comment type="caution">
    <text evidence="9">The sequence shown here is derived from an EMBL/GenBank/DDBJ whole genome shotgun (WGS) entry which is preliminary data.</text>
</comment>
<gene>
    <name evidence="9" type="ORF">JOC73_000039</name>
</gene>
<evidence type="ECO:0000256" key="4">
    <source>
        <dbReference type="ARBA" id="ARBA00023125"/>
    </source>
</evidence>
<dbReference type="PROSITE" id="PS00716">
    <property type="entry name" value="SIGMA70_2"/>
    <property type="match status" value="1"/>
</dbReference>
<organism evidence="9 10">
    <name type="scientific">Alkaliphilus hydrothermalis</name>
    <dbReference type="NCBI Taxonomy" id="1482730"/>
    <lineage>
        <taxon>Bacteria</taxon>
        <taxon>Bacillati</taxon>
        <taxon>Bacillota</taxon>
        <taxon>Clostridia</taxon>
        <taxon>Peptostreptococcales</taxon>
        <taxon>Natronincolaceae</taxon>
        <taxon>Alkaliphilus</taxon>
    </lineage>
</organism>
<proteinExistence type="inferred from homology"/>
<dbReference type="InterPro" id="IPR014236">
    <property type="entry name" value="RNA_pol_sigma-F"/>
</dbReference>
<evidence type="ECO:0000256" key="1">
    <source>
        <dbReference type="ARBA" id="ARBA00022969"/>
    </source>
</evidence>
<dbReference type="InterPro" id="IPR007627">
    <property type="entry name" value="RNA_pol_sigma70_r2"/>
</dbReference>
<evidence type="ECO:0000313" key="10">
    <source>
        <dbReference type="Proteomes" id="UP001314796"/>
    </source>
</evidence>
<dbReference type="PANTHER" id="PTHR30603">
    <property type="entry name" value="RNA POLYMERASE SIGMA FACTOR RPO"/>
    <property type="match status" value="1"/>
</dbReference>
<dbReference type="Pfam" id="PF04542">
    <property type="entry name" value="Sigma70_r2"/>
    <property type="match status" value="1"/>
</dbReference>
<dbReference type="InterPro" id="IPR014284">
    <property type="entry name" value="RNA_pol_sigma-70_dom"/>
</dbReference>
<dbReference type="NCBIfam" id="TIGR02980">
    <property type="entry name" value="SigBFG"/>
    <property type="match status" value="1"/>
</dbReference>
<evidence type="ECO:0000256" key="6">
    <source>
        <dbReference type="RuleBase" id="RU362124"/>
    </source>
</evidence>
<dbReference type="PROSITE" id="PS00715">
    <property type="entry name" value="SIGMA70_1"/>
    <property type="match status" value="1"/>
</dbReference>
<feature type="domain" description="RNA polymerase sigma-70" evidence="7">
    <location>
        <begin position="61"/>
        <end position="74"/>
    </location>
</feature>
<sequence length="256" mass="29221">MSTTALSGEQHEILEHDETMGLIGRAQKGDLQAQEMLVSHNLGLVRSVIKRFANRGYEKEDLFQLGCIGLIKAINKFDTSFDVRFSTYAVPMIIGEIKRFLRDDGIIKVSRSLKQTASKIKYSKERLTKELGREVTLQEISDDLNISKEELVMALDSSCHPEYLHDVIHHDDGAPIHLMDKISETDSPEDNEVIDRILLKDVIAKLEPRERQIIVLRYFKDKTQTEIAQVLGISQVQVSRIEKKILKSMKDLMKMA</sequence>
<evidence type="ECO:0000259" key="8">
    <source>
        <dbReference type="PROSITE" id="PS00716"/>
    </source>
</evidence>
<dbReference type="InterPro" id="IPR050239">
    <property type="entry name" value="Sigma-70_RNA_pol_init_factors"/>
</dbReference>
<feature type="domain" description="RNA polymerase sigma-70" evidence="8">
    <location>
        <begin position="223"/>
        <end position="249"/>
    </location>
</feature>
<dbReference type="PIRSF" id="PIRSF000770">
    <property type="entry name" value="RNA_pol_sigma-SigE/K"/>
    <property type="match status" value="1"/>
</dbReference>
<evidence type="ECO:0000259" key="7">
    <source>
        <dbReference type="PROSITE" id="PS00715"/>
    </source>
</evidence>
<dbReference type="RefSeq" id="WP_204399824.1">
    <property type="nucleotide sequence ID" value="NZ_JAFBEE010000001.1"/>
</dbReference>
<dbReference type="NCBIfam" id="TIGR02937">
    <property type="entry name" value="sigma70-ECF"/>
    <property type="match status" value="1"/>
</dbReference>
<protein>
    <recommendedName>
        <fullName evidence="6">RNA polymerase sigma factor</fullName>
    </recommendedName>
</protein>
<dbReference type="InterPro" id="IPR000943">
    <property type="entry name" value="RNA_pol_sigma70"/>
</dbReference>
<evidence type="ECO:0000256" key="5">
    <source>
        <dbReference type="ARBA" id="ARBA00023163"/>
    </source>
</evidence>
<dbReference type="InterPro" id="IPR013324">
    <property type="entry name" value="RNA_pol_sigma_r3/r4-like"/>
</dbReference>
<dbReference type="SUPFAM" id="SSF88659">
    <property type="entry name" value="Sigma3 and sigma4 domains of RNA polymerase sigma factors"/>
    <property type="match status" value="2"/>
</dbReference>
<dbReference type="Gene3D" id="1.10.10.10">
    <property type="entry name" value="Winged helix-like DNA-binding domain superfamily/Winged helix DNA-binding domain"/>
    <property type="match status" value="2"/>
</dbReference>